<sequence>MEEPSVDLASADTNNDTPVETSTAPPVEAPADSPFPLSDELIAKLEEASAPYLGEWNKLISTTNWDKGMIIHKWRTSLQEAGAPAAEYADEAWARRVGGVTGQHVGRLRRVFERFGDHYPTYNGLYWSHFQAAVEWEDAEMWLEGAVENKWSVASMRNQRWETMGGLESQRPDEKDVITGEVDEDFEPAQGQDGEVRGSIDDMDPPTGPSHEGPDFGDEEQAAHARESSELGEGEIGDASEAPSLVKPFAEIGNLPDDVLDAFEAFKLAVIRHRAAGWEEISQADMINCLESLKVLVSAPSGEPEKRKEPSGDKPAPF</sequence>
<protein>
    <submittedName>
        <fullName evidence="2">Uncharacterized protein</fullName>
    </submittedName>
</protein>
<reference evidence="2 3" key="1">
    <citation type="submission" date="2018-02" db="EMBL/GenBank/DDBJ databases">
        <title>Comparative genomes isolates from brazilian mangrove.</title>
        <authorList>
            <person name="Araujo J.E."/>
            <person name="Taketani R.G."/>
            <person name="Silva M.C.P."/>
            <person name="Loureco M.V."/>
            <person name="Andreote F.D."/>
        </authorList>
    </citation>
    <scope>NUCLEOTIDE SEQUENCE [LARGE SCALE GENOMIC DNA]</scope>
    <source>
        <strain evidence="2 3">Nap-Phe MGV</strain>
    </source>
</reference>
<name>A0A2S8GPM8_9BACT</name>
<feature type="region of interest" description="Disordered" evidence="1">
    <location>
        <begin position="181"/>
        <end position="238"/>
    </location>
</feature>
<feature type="region of interest" description="Disordered" evidence="1">
    <location>
        <begin position="1"/>
        <end position="35"/>
    </location>
</feature>
<dbReference type="OrthoDB" id="264328at2"/>
<dbReference type="RefSeq" id="WP_105335343.1">
    <property type="nucleotide sequence ID" value="NZ_PUHZ01000010.1"/>
</dbReference>
<proteinExistence type="predicted"/>
<dbReference type="Proteomes" id="UP000237819">
    <property type="component" value="Unassembled WGS sequence"/>
</dbReference>
<evidence type="ECO:0000313" key="3">
    <source>
        <dbReference type="Proteomes" id="UP000237819"/>
    </source>
</evidence>
<accession>A0A2S8GPM8</accession>
<organism evidence="2 3">
    <name type="scientific">Blastopirellula marina</name>
    <dbReference type="NCBI Taxonomy" id="124"/>
    <lineage>
        <taxon>Bacteria</taxon>
        <taxon>Pseudomonadati</taxon>
        <taxon>Planctomycetota</taxon>
        <taxon>Planctomycetia</taxon>
        <taxon>Pirellulales</taxon>
        <taxon>Pirellulaceae</taxon>
        <taxon>Blastopirellula</taxon>
    </lineage>
</organism>
<evidence type="ECO:0000313" key="2">
    <source>
        <dbReference type="EMBL" id="PQO46372.1"/>
    </source>
</evidence>
<feature type="compositionally biased region" description="Polar residues" evidence="1">
    <location>
        <begin position="11"/>
        <end position="24"/>
    </location>
</feature>
<feature type="compositionally biased region" description="Basic and acidic residues" evidence="1">
    <location>
        <begin position="303"/>
        <end position="312"/>
    </location>
</feature>
<comment type="caution">
    <text evidence="2">The sequence shown here is derived from an EMBL/GenBank/DDBJ whole genome shotgun (WGS) entry which is preliminary data.</text>
</comment>
<evidence type="ECO:0000256" key="1">
    <source>
        <dbReference type="SAM" id="MobiDB-lite"/>
    </source>
</evidence>
<dbReference type="EMBL" id="PUHZ01000010">
    <property type="protein sequence ID" value="PQO46372.1"/>
    <property type="molecule type" value="Genomic_DNA"/>
</dbReference>
<gene>
    <name evidence="2" type="ORF">C5Y93_10345</name>
</gene>
<dbReference type="AlphaFoldDB" id="A0A2S8GPM8"/>
<feature type="region of interest" description="Disordered" evidence="1">
    <location>
        <begin position="298"/>
        <end position="318"/>
    </location>
</feature>